<feature type="transmembrane region" description="Helical" evidence="1">
    <location>
        <begin position="12"/>
        <end position="29"/>
    </location>
</feature>
<keyword evidence="1" id="KW-0812">Transmembrane</keyword>
<reference evidence="4" key="1">
    <citation type="journal article" date="2019" name="Int. J. Syst. Evol. Microbiol.">
        <title>The Global Catalogue of Microorganisms (GCM) 10K type strain sequencing project: providing services to taxonomists for standard genome sequencing and annotation.</title>
        <authorList>
            <consortium name="The Broad Institute Genomics Platform"/>
            <consortium name="The Broad Institute Genome Sequencing Center for Infectious Disease"/>
            <person name="Wu L."/>
            <person name="Ma J."/>
        </authorList>
    </citation>
    <scope>NUCLEOTIDE SEQUENCE [LARGE SCALE GENOMIC DNA]</scope>
    <source>
        <strain evidence="4">CCUG 60524</strain>
    </source>
</reference>
<evidence type="ECO:0000259" key="2">
    <source>
        <dbReference type="Pfam" id="PF11127"/>
    </source>
</evidence>
<evidence type="ECO:0000256" key="1">
    <source>
        <dbReference type="SAM" id="Phobius"/>
    </source>
</evidence>
<protein>
    <submittedName>
        <fullName evidence="3">DUF2892 domain-containing protein</fullName>
    </submittedName>
</protein>
<dbReference type="EMBL" id="JBHTJT010000046">
    <property type="protein sequence ID" value="MFD0981673.1"/>
    <property type="molecule type" value="Genomic_DNA"/>
</dbReference>
<evidence type="ECO:0000313" key="4">
    <source>
        <dbReference type="Proteomes" id="UP001597108"/>
    </source>
</evidence>
<keyword evidence="1" id="KW-0472">Membrane</keyword>
<feature type="domain" description="Inner membrane protein YgaP-like transmembrane" evidence="2">
    <location>
        <begin position="1"/>
        <end position="67"/>
    </location>
</feature>
<evidence type="ECO:0000313" key="3">
    <source>
        <dbReference type="EMBL" id="MFD0981673.1"/>
    </source>
</evidence>
<proteinExistence type="predicted"/>
<organism evidence="3 4">
    <name type="scientific">Tropicimonas aquimaris</name>
    <dbReference type="NCBI Taxonomy" id="914152"/>
    <lineage>
        <taxon>Bacteria</taxon>
        <taxon>Pseudomonadati</taxon>
        <taxon>Pseudomonadota</taxon>
        <taxon>Alphaproteobacteria</taxon>
        <taxon>Rhodobacterales</taxon>
        <taxon>Roseobacteraceae</taxon>
        <taxon>Tropicimonas</taxon>
    </lineage>
</organism>
<dbReference type="Proteomes" id="UP001597108">
    <property type="component" value="Unassembled WGS sequence"/>
</dbReference>
<dbReference type="Pfam" id="PF11127">
    <property type="entry name" value="YgaP-like_TM"/>
    <property type="match status" value="1"/>
</dbReference>
<keyword evidence="4" id="KW-1185">Reference proteome</keyword>
<dbReference type="RefSeq" id="WP_386076819.1">
    <property type="nucleotide sequence ID" value="NZ_JBHTJT010000046.1"/>
</dbReference>
<name>A0ABW3IV67_9RHOB</name>
<keyword evidence="1" id="KW-1133">Transmembrane helix</keyword>
<gene>
    <name evidence="3" type="ORF">ACFQ2S_18725</name>
</gene>
<accession>A0ABW3IV67</accession>
<feature type="transmembrane region" description="Helical" evidence="1">
    <location>
        <begin position="35"/>
        <end position="53"/>
    </location>
</feature>
<sequence>MTKNMGSADRAIRAVIGVVLLIAAFSAGWSGLWSTIAAVVGLVMLGTAAMGYCPPYQILGIKTCKTKT</sequence>
<comment type="caution">
    <text evidence="3">The sequence shown here is derived from an EMBL/GenBank/DDBJ whole genome shotgun (WGS) entry which is preliminary data.</text>
</comment>
<dbReference type="InterPro" id="IPR021309">
    <property type="entry name" value="YgaP-like_TM"/>
</dbReference>